<feature type="binding site" description="in dimeric form" evidence="19">
    <location>
        <position position="234"/>
    </location>
    <ligand>
        <name>Ca(2+)</name>
        <dbReference type="ChEBI" id="CHEBI:29108"/>
        <label>1</label>
    </ligand>
</feature>
<evidence type="ECO:0000256" key="11">
    <source>
        <dbReference type="ARBA" id="ARBA00022729"/>
    </source>
</evidence>
<dbReference type="EMBL" id="JAGQFT020000001">
    <property type="protein sequence ID" value="MBS7455675.1"/>
    <property type="molecule type" value="Genomic_DNA"/>
</dbReference>
<dbReference type="CDD" id="cd00541">
    <property type="entry name" value="OMPLA"/>
    <property type="match status" value="1"/>
</dbReference>
<sequence length="358" mass="40235">MPRLTPIAGALLLVATPAFSQQPVTDPETPEACTAVESDAERLACYDQALGRPDPRVQDGTSRVAPPIDRSTIFAVRPRQEVEAAAKGSRLDSRWELEPESKLGIFNFRAYKPVYVLPVFWTSDTNPAPSSPNPNNTITEPQSLDATEAKFQISFKTKAWQGVFGDVGDLWLGYTQSSRWQVYNNEESRPFRETNYEPEAILAFRTNYNLFGWHGQMLGISLNHQSNGRSDPYSRSWNRAILQAGFERGDWTITPRVWARISETDDESDNNPDIVDYVGQGDLQIVRQIGEQELALMLRHSLRGGDDSRGAVQLEWTYPIAGSLHGYLQVFHGYGESLIDYNHKATYIGAGVSLLEWY</sequence>
<dbReference type="PRINTS" id="PR01486">
    <property type="entry name" value="PHPHLIPASEA1"/>
</dbReference>
<keyword evidence="17 20" id="KW-0998">Cell outer membrane</keyword>
<comment type="subcellular location">
    <subcellularLocation>
        <location evidence="20">Cell outer membrane</location>
        <topology evidence="20">Multi-pass membrane protein</topology>
    </subcellularLocation>
    <text evidence="20">One of the very few enzymes located there.</text>
</comment>
<feature type="binding site" description="in dimeric form" evidence="19">
    <location>
        <position position="229"/>
    </location>
    <ligand>
        <name>Ca(2+)</name>
        <dbReference type="ChEBI" id="CHEBI:29108"/>
        <label>1</label>
    </ligand>
</feature>
<keyword evidence="10 19" id="KW-0479">Metal-binding</keyword>
<keyword evidence="12 20" id="KW-0378">Hydrolase</keyword>
<evidence type="ECO:0000256" key="12">
    <source>
        <dbReference type="ARBA" id="ARBA00022801"/>
    </source>
</evidence>
<dbReference type="EC" id="3.1.1.32" evidence="5 20"/>
<evidence type="ECO:0000256" key="5">
    <source>
        <dbReference type="ARBA" id="ARBA00013179"/>
    </source>
</evidence>
<dbReference type="GO" id="GO:0016042">
    <property type="term" value="P:lipid catabolic process"/>
    <property type="evidence" value="ECO:0007669"/>
    <property type="project" value="UniProtKB-KW"/>
</dbReference>
<comment type="catalytic activity">
    <reaction evidence="1 20">
        <text>a 1,2-diacyl-sn-glycero-3-phosphocholine + H2O = a 2-acyl-sn-glycero-3-phosphocholine + a fatty acid + H(+)</text>
        <dbReference type="Rhea" id="RHEA:18689"/>
        <dbReference type="ChEBI" id="CHEBI:15377"/>
        <dbReference type="ChEBI" id="CHEBI:15378"/>
        <dbReference type="ChEBI" id="CHEBI:28868"/>
        <dbReference type="ChEBI" id="CHEBI:57643"/>
        <dbReference type="ChEBI" id="CHEBI:57875"/>
        <dbReference type="EC" id="3.1.1.32"/>
    </reaction>
</comment>
<gene>
    <name evidence="22" type="ORF">KB893_000805</name>
    <name evidence="21" type="ORF">KB893_13890</name>
</gene>
<feature type="active site" description="Proton acceptor" evidence="18">
    <location>
        <position position="224"/>
    </location>
</feature>
<dbReference type="GO" id="GO:0008970">
    <property type="term" value="F:phospholipase A1 activity"/>
    <property type="evidence" value="ECO:0007669"/>
    <property type="project" value="UniProtKB-EC"/>
</dbReference>
<dbReference type="InterPro" id="IPR003187">
    <property type="entry name" value="PLipase_A1"/>
</dbReference>
<evidence type="ECO:0000256" key="9">
    <source>
        <dbReference type="ARBA" id="ARBA00022692"/>
    </source>
</evidence>
<dbReference type="SUPFAM" id="SSF56931">
    <property type="entry name" value="Outer membrane phospholipase A (OMPLA)"/>
    <property type="match status" value="1"/>
</dbReference>
<evidence type="ECO:0000256" key="6">
    <source>
        <dbReference type="ARBA" id="ARBA00013278"/>
    </source>
</evidence>
<dbReference type="GO" id="GO:0005509">
    <property type="term" value="F:calcium ion binding"/>
    <property type="evidence" value="ECO:0007669"/>
    <property type="project" value="TreeGrafter"/>
</dbReference>
<comment type="similarity">
    <text evidence="3 20">Belongs to the phospholipase A1 family.</text>
</comment>
<feature type="binding site" description="in dimeric form" evidence="19">
    <location>
        <position position="266"/>
    </location>
    <ligand>
        <name>Ca(2+)</name>
        <dbReference type="ChEBI" id="CHEBI:29108"/>
        <label>1</label>
    </ligand>
</feature>
<organism evidence="21">
    <name type="scientific">Coralloluteibacterium stylophorae</name>
    <dbReference type="NCBI Taxonomy" id="1776034"/>
    <lineage>
        <taxon>Bacteria</taxon>
        <taxon>Pseudomonadati</taxon>
        <taxon>Pseudomonadota</taxon>
        <taxon>Gammaproteobacteria</taxon>
        <taxon>Lysobacterales</taxon>
        <taxon>Lysobacteraceae</taxon>
        <taxon>Coralloluteibacterium</taxon>
    </lineage>
</organism>
<dbReference type="EMBL" id="JAGQFT010000152">
    <property type="protein sequence ID" value="MBR0563597.1"/>
    <property type="molecule type" value="Genomic_DNA"/>
</dbReference>
<evidence type="ECO:0000256" key="18">
    <source>
        <dbReference type="PIRSR" id="PIRSR603187-1"/>
    </source>
</evidence>
<comment type="cofactor">
    <cofactor evidence="20">
        <name>Ca(2+)</name>
        <dbReference type="ChEBI" id="CHEBI:29108"/>
    </cofactor>
    <text evidence="20">Binds 1 Ca(2+) ion per monomer. In the dimeric form the Ca(2+) is bound by different amino acids with binding of each Ca(2+) shared with ligands coming from each monomer. The Ca(2+) ion may have a role in catalysis.</text>
</comment>
<dbReference type="AlphaFoldDB" id="A0A8J7VV83"/>
<keyword evidence="8" id="KW-1134">Transmembrane beta strand</keyword>
<keyword evidence="14 20" id="KW-0442">Lipid degradation</keyword>
<evidence type="ECO:0000256" key="4">
    <source>
        <dbReference type="ARBA" id="ARBA00011702"/>
    </source>
</evidence>
<keyword evidence="11 20" id="KW-0732">Signal</keyword>
<reference evidence="21" key="2">
    <citation type="submission" date="2021-04" db="EMBL/GenBank/DDBJ databases">
        <authorList>
            <person name="Karlyshev A.V."/>
        </authorList>
    </citation>
    <scope>NUCLEOTIDE SEQUENCE</scope>
    <source>
        <strain evidence="21">LMG 29479</strain>
    </source>
</reference>
<evidence type="ECO:0000256" key="7">
    <source>
        <dbReference type="ARBA" id="ARBA00021726"/>
    </source>
</evidence>
<feature type="signal peptide" evidence="20">
    <location>
        <begin position="1"/>
        <end position="20"/>
    </location>
</feature>
<protein>
    <recommendedName>
        <fullName evidence="7 20">Phospholipase A1</fullName>
        <ecNumber evidence="5 20">3.1.1.32</ecNumber>
        <ecNumber evidence="6 20">3.1.1.4</ecNumber>
    </recommendedName>
    <alternativeName>
        <fullName evidence="20">Phosphatidylcholine 1-acylhydrolase</fullName>
    </alternativeName>
</protein>
<feature type="binding site" description="in dimeric form" evidence="19">
    <location>
        <position position="188"/>
    </location>
    <ligand>
        <name>Ca(2+)</name>
        <dbReference type="ChEBI" id="CHEBI:29108"/>
        <label>1</label>
    </ligand>
</feature>
<evidence type="ECO:0000256" key="13">
    <source>
        <dbReference type="ARBA" id="ARBA00022837"/>
    </source>
</evidence>
<evidence type="ECO:0000256" key="20">
    <source>
        <dbReference type="RuleBase" id="RU366027"/>
    </source>
</evidence>
<keyword evidence="13 19" id="KW-0106">Calcium</keyword>
<feature type="chain" id="PRO_5042659407" description="Phospholipase A1" evidence="20">
    <location>
        <begin position="21"/>
        <end position="358"/>
    </location>
</feature>
<comment type="subunit">
    <text evidence="4 20">Homodimer; dimerization is reversible, and the dimeric form is the active one.</text>
</comment>
<dbReference type="Proteomes" id="UP000675747">
    <property type="component" value="Unassembled WGS sequence"/>
</dbReference>
<evidence type="ECO:0000256" key="1">
    <source>
        <dbReference type="ARBA" id="ARBA00000111"/>
    </source>
</evidence>
<comment type="function">
    <text evidence="20">Hydrolysis of phosphatidylcholine with phospholipase A2 (EC 3.1.1.4) and phospholipase A1 (EC 3.1.1.32) activities.</text>
</comment>
<evidence type="ECO:0000256" key="3">
    <source>
        <dbReference type="ARBA" id="ARBA00010525"/>
    </source>
</evidence>
<keyword evidence="15 20" id="KW-0443">Lipid metabolism</keyword>
<reference evidence="22 23" key="1">
    <citation type="journal article" date="2021" name="Microbiol. Resour. Announc.">
        <title>Draft Genome Sequence of Coralloluteibacterium stylophorae LMG 29479T.</title>
        <authorList>
            <person name="Karlyshev A.V."/>
            <person name="Kudryashova E.B."/>
            <person name="Ariskina E.V."/>
            <person name="Conroy A.P."/>
            <person name="Abidueva E.Y."/>
        </authorList>
    </citation>
    <scope>NUCLEOTIDE SEQUENCE [LARGE SCALE GENOMIC DNA]</scope>
    <source>
        <strain evidence="22 23">LMG 29479</strain>
    </source>
</reference>
<evidence type="ECO:0000256" key="19">
    <source>
        <dbReference type="PIRSR" id="PIRSR603187-2"/>
    </source>
</evidence>
<evidence type="ECO:0000313" key="22">
    <source>
        <dbReference type="EMBL" id="MBS7455675.1"/>
    </source>
</evidence>
<dbReference type="InterPro" id="IPR036541">
    <property type="entry name" value="PLipase_A1_sf"/>
</dbReference>
<evidence type="ECO:0000256" key="2">
    <source>
        <dbReference type="ARBA" id="ARBA00001604"/>
    </source>
</evidence>
<comment type="catalytic activity">
    <reaction evidence="2 20">
        <text>a 1,2-diacyl-sn-glycero-3-phosphocholine + H2O = a 1-acyl-sn-glycero-3-phosphocholine + a fatty acid + H(+)</text>
        <dbReference type="Rhea" id="RHEA:15801"/>
        <dbReference type="ChEBI" id="CHEBI:15377"/>
        <dbReference type="ChEBI" id="CHEBI:15378"/>
        <dbReference type="ChEBI" id="CHEBI:28868"/>
        <dbReference type="ChEBI" id="CHEBI:57643"/>
        <dbReference type="ChEBI" id="CHEBI:58168"/>
        <dbReference type="EC" id="3.1.1.4"/>
    </reaction>
</comment>
<name>A0A8J7VV83_9GAMM</name>
<dbReference type="PANTHER" id="PTHR40457:SF1">
    <property type="entry name" value="PHOSPHOLIPASE A1"/>
    <property type="match status" value="1"/>
</dbReference>
<dbReference type="GO" id="GO:0009279">
    <property type="term" value="C:cell outer membrane"/>
    <property type="evidence" value="ECO:0007669"/>
    <property type="project" value="UniProtKB-SubCell"/>
</dbReference>
<keyword evidence="16" id="KW-0472">Membrane</keyword>
<dbReference type="GO" id="GO:0004623">
    <property type="term" value="F:phospholipase A2 activity"/>
    <property type="evidence" value="ECO:0007669"/>
    <property type="project" value="UniProtKB-EC"/>
</dbReference>
<dbReference type="RefSeq" id="WP_211927499.1">
    <property type="nucleotide sequence ID" value="NZ_JAGQFT020000001.1"/>
</dbReference>
<evidence type="ECO:0000256" key="17">
    <source>
        <dbReference type="ARBA" id="ARBA00023237"/>
    </source>
</evidence>
<evidence type="ECO:0000313" key="23">
    <source>
        <dbReference type="Proteomes" id="UP000675747"/>
    </source>
</evidence>
<evidence type="ECO:0000256" key="16">
    <source>
        <dbReference type="ARBA" id="ARBA00023136"/>
    </source>
</evidence>
<dbReference type="Pfam" id="PF02253">
    <property type="entry name" value="PLA1"/>
    <property type="match status" value="1"/>
</dbReference>
<dbReference type="PANTHER" id="PTHR40457">
    <property type="entry name" value="PHOSPHOLIPASE A1"/>
    <property type="match status" value="1"/>
</dbReference>
<feature type="active site" description="Nucleophile" evidence="18">
    <location>
        <position position="226"/>
    </location>
</feature>
<evidence type="ECO:0000256" key="8">
    <source>
        <dbReference type="ARBA" id="ARBA00022452"/>
    </source>
</evidence>
<keyword evidence="23" id="KW-1185">Reference proteome</keyword>
<dbReference type="Gene3D" id="2.40.230.10">
    <property type="entry name" value="Phospholipase A1"/>
    <property type="match status" value="1"/>
</dbReference>
<accession>A0A8J7VV83</accession>
<evidence type="ECO:0000256" key="10">
    <source>
        <dbReference type="ARBA" id="ARBA00022723"/>
    </source>
</evidence>
<keyword evidence="9" id="KW-0812">Transmembrane</keyword>
<evidence type="ECO:0000256" key="14">
    <source>
        <dbReference type="ARBA" id="ARBA00022963"/>
    </source>
</evidence>
<dbReference type="EC" id="3.1.1.4" evidence="6 20"/>
<proteinExistence type="inferred from homology"/>
<evidence type="ECO:0000256" key="15">
    <source>
        <dbReference type="ARBA" id="ARBA00023098"/>
    </source>
</evidence>
<comment type="caution">
    <text evidence="21">The sequence shown here is derived from an EMBL/GenBank/DDBJ whole genome shotgun (WGS) entry which is preliminary data.</text>
</comment>
<evidence type="ECO:0000313" key="21">
    <source>
        <dbReference type="EMBL" id="MBR0563597.1"/>
    </source>
</evidence>